<dbReference type="AlphaFoldDB" id="A0A9P7ASR9"/>
<reference evidence="1" key="1">
    <citation type="journal article" date="2020" name="New Phytol.">
        <title>Comparative genomics reveals dynamic genome evolution in host specialist ectomycorrhizal fungi.</title>
        <authorList>
            <person name="Lofgren L.A."/>
            <person name="Nguyen N.H."/>
            <person name="Vilgalys R."/>
            <person name="Ruytinx J."/>
            <person name="Liao H.L."/>
            <person name="Branco S."/>
            <person name="Kuo A."/>
            <person name="LaButti K."/>
            <person name="Lipzen A."/>
            <person name="Andreopoulos W."/>
            <person name="Pangilinan J."/>
            <person name="Riley R."/>
            <person name="Hundley H."/>
            <person name="Na H."/>
            <person name="Barry K."/>
            <person name="Grigoriev I.V."/>
            <person name="Stajich J.E."/>
            <person name="Kennedy P.G."/>
        </authorList>
    </citation>
    <scope>NUCLEOTIDE SEQUENCE</scope>
    <source>
        <strain evidence="1">MN1</strain>
    </source>
</reference>
<keyword evidence="2" id="KW-1185">Reference proteome</keyword>
<name>A0A9P7ASR9_9AGAM</name>
<comment type="caution">
    <text evidence="1">The sequence shown here is derived from an EMBL/GenBank/DDBJ whole genome shotgun (WGS) entry which is preliminary data.</text>
</comment>
<dbReference type="RefSeq" id="XP_041185276.1">
    <property type="nucleotide sequence ID" value="XM_041342528.1"/>
</dbReference>
<protein>
    <submittedName>
        <fullName evidence="1">Uncharacterized protein</fullName>
    </submittedName>
</protein>
<evidence type="ECO:0000313" key="1">
    <source>
        <dbReference type="EMBL" id="KAG1795839.1"/>
    </source>
</evidence>
<accession>A0A9P7ASR9</accession>
<gene>
    <name evidence="1" type="ORF">BJ212DRAFT_1592320</name>
</gene>
<dbReference type="Proteomes" id="UP000807769">
    <property type="component" value="Unassembled WGS sequence"/>
</dbReference>
<feature type="non-terminal residue" evidence="1">
    <location>
        <position position="1"/>
    </location>
</feature>
<dbReference type="EMBL" id="JABBWG010000300">
    <property type="protein sequence ID" value="KAG1795839.1"/>
    <property type="molecule type" value="Genomic_DNA"/>
</dbReference>
<dbReference type="GeneID" id="64636544"/>
<organism evidence="1 2">
    <name type="scientific">Suillus subaureus</name>
    <dbReference type="NCBI Taxonomy" id="48587"/>
    <lineage>
        <taxon>Eukaryota</taxon>
        <taxon>Fungi</taxon>
        <taxon>Dikarya</taxon>
        <taxon>Basidiomycota</taxon>
        <taxon>Agaricomycotina</taxon>
        <taxon>Agaricomycetes</taxon>
        <taxon>Agaricomycetidae</taxon>
        <taxon>Boletales</taxon>
        <taxon>Suillineae</taxon>
        <taxon>Suillaceae</taxon>
        <taxon>Suillus</taxon>
    </lineage>
</organism>
<sequence>MMFSYKFGITFELKVRKTDAQHSEHDTKGCKLSYGSIFTFIKTSLGVFYQFSHSFVSYTKIFQRVSKGSTMQLSVFELLKTSNAECAFIFIENQSRGTPHIFIQTAAAVQEAFESSGSRMIYTDSPTILADQVLCADPAEFNRIAQKMARDLDTTVVYADTLLLAERLRDAALKI</sequence>
<evidence type="ECO:0000313" key="2">
    <source>
        <dbReference type="Proteomes" id="UP000807769"/>
    </source>
</evidence>
<proteinExistence type="predicted"/>
<dbReference type="OrthoDB" id="2684246at2759"/>